<evidence type="ECO:0008006" key="3">
    <source>
        <dbReference type="Google" id="ProtNLM"/>
    </source>
</evidence>
<organism evidence="1 2">
    <name type="scientific">Borreliella garinii PBr</name>
    <dbReference type="NCBI Taxonomy" id="498743"/>
    <lineage>
        <taxon>Bacteria</taxon>
        <taxon>Pseudomonadati</taxon>
        <taxon>Spirochaetota</taxon>
        <taxon>Spirochaetia</taxon>
        <taxon>Spirochaetales</taxon>
        <taxon>Borreliaceae</taxon>
        <taxon>Borreliella</taxon>
    </lineage>
</organism>
<evidence type="ECO:0000313" key="2">
    <source>
        <dbReference type="Proteomes" id="UP000006103"/>
    </source>
</evidence>
<geneLocation type="plasmid" evidence="1 2">
    <name>PBr_lp28-9</name>
</geneLocation>
<proteinExistence type="predicted"/>
<sequence length="188" mass="22892">MNTKVNLECIQTIEKPIIKKKRKEIFIKKEKHNDKNIYHTKIMKNLHKVGIDSKKNRFRISFEELYHKSEFQELHLYPIKKGDDFLGIFYGYRKPIKNILVRYEVNGIKKAHTFSKTYYIEFRFKTGSVFCYLKGIFRLLKKEKINTTYNKSFVDRLINLEKQVYDFYNKKYLEKGIIIKWIVKNLRC</sequence>
<accession>B8F1T3</accession>
<reference evidence="1 2" key="1">
    <citation type="journal article" date="2011" name="J. Bacteriol.">
        <title>Whole-genome sequences of two Borrelia afzelii and two Borrelia garinii Lyme disease agent isolates.</title>
        <authorList>
            <person name="Casjens S.R."/>
            <person name="Mongodin E.F."/>
            <person name="Qiu W.-G."/>
            <person name="Dunn J.J."/>
            <person name="Luft B.J."/>
            <person name="Fraser-Liggett C.M."/>
            <person name="Schutzer S.E."/>
        </authorList>
    </citation>
    <scope>NUCLEOTIDE SEQUENCE [LARGE SCALE GENOMIC DNA]</scope>
    <source>
        <strain evidence="1 2">PBr</strain>
    </source>
</reference>
<evidence type="ECO:0000313" key="1">
    <source>
        <dbReference type="EMBL" id="ACL34883.1"/>
    </source>
</evidence>
<keyword evidence="1" id="KW-0614">Plasmid</keyword>
<dbReference type="Proteomes" id="UP000006103">
    <property type="component" value="Plasmid PBr_lp28-9"/>
</dbReference>
<dbReference type="EMBL" id="CP001310">
    <property type="protein sequence ID" value="ACL34883.1"/>
    <property type="molecule type" value="Genomic_DNA"/>
</dbReference>
<keyword evidence="2" id="KW-1185">Reference proteome</keyword>
<protein>
    <recommendedName>
        <fullName evidence="3">Plasmid partitioning associated protein-1</fullName>
    </recommendedName>
</protein>
<dbReference type="InterPro" id="IPR004180">
    <property type="entry name" value="DUF226_BOR_spp"/>
</dbReference>
<gene>
    <name evidence="1" type="ORF">BGAPBR_F0008</name>
</gene>
<name>B8F1T3_BORGR</name>
<dbReference type="Pfam" id="PF02890">
    <property type="entry name" value="DUF226"/>
    <property type="match status" value="1"/>
</dbReference>
<dbReference type="RefSeq" id="WP_012622059.1">
    <property type="nucleotide sequence ID" value="NC_011854.1"/>
</dbReference>
<dbReference type="AlphaFoldDB" id="B8F1T3"/>